<evidence type="ECO:0000313" key="1">
    <source>
        <dbReference type="EMBL" id="KNC65088.1"/>
    </source>
</evidence>
<gene>
    <name evidence="1" type="ORF">SARC_18280</name>
</gene>
<dbReference type="AlphaFoldDB" id="A0A0L0EME1"/>
<accession>A0A0L0EME1</accession>
<dbReference type="GeneID" id="25918784"/>
<reference evidence="1 2" key="1">
    <citation type="submission" date="2011-02" db="EMBL/GenBank/DDBJ databases">
        <title>The Genome Sequence of Sphaeroforma arctica JP610.</title>
        <authorList>
            <consortium name="The Broad Institute Genome Sequencing Platform"/>
            <person name="Russ C."/>
            <person name="Cuomo C."/>
            <person name="Young S.K."/>
            <person name="Zeng Q."/>
            <person name="Gargeya S."/>
            <person name="Alvarado L."/>
            <person name="Berlin A."/>
            <person name="Chapman S.B."/>
            <person name="Chen Z."/>
            <person name="Freedman E."/>
            <person name="Gellesch M."/>
            <person name="Goldberg J."/>
            <person name="Griggs A."/>
            <person name="Gujja S."/>
            <person name="Heilman E."/>
            <person name="Heiman D."/>
            <person name="Howarth C."/>
            <person name="Mehta T."/>
            <person name="Neiman D."/>
            <person name="Pearson M."/>
            <person name="Roberts A."/>
            <person name="Saif S."/>
            <person name="Shea T."/>
            <person name="Shenoy N."/>
            <person name="Sisk P."/>
            <person name="Stolte C."/>
            <person name="Sykes S."/>
            <person name="White J."/>
            <person name="Yandava C."/>
            <person name="Burger G."/>
            <person name="Gray M.W."/>
            <person name="Holland P.W.H."/>
            <person name="King N."/>
            <person name="Lang F.B.F."/>
            <person name="Roger A.J."/>
            <person name="Ruiz-Trillo I."/>
            <person name="Haas B."/>
            <person name="Nusbaum C."/>
            <person name="Birren B."/>
        </authorList>
    </citation>
    <scope>NUCLEOTIDE SEQUENCE [LARGE SCALE GENOMIC DNA]</scope>
    <source>
        <strain evidence="1 2">JP610</strain>
    </source>
</reference>
<dbReference type="EMBL" id="KQ256807">
    <property type="protein sequence ID" value="KNC65088.1"/>
    <property type="molecule type" value="Genomic_DNA"/>
</dbReference>
<protein>
    <submittedName>
        <fullName evidence="1">Uncharacterized protein</fullName>
    </submittedName>
</protein>
<evidence type="ECO:0000313" key="2">
    <source>
        <dbReference type="Proteomes" id="UP000054560"/>
    </source>
</evidence>
<feature type="non-terminal residue" evidence="1">
    <location>
        <position position="61"/>
    </location>
</feature>
<keyword evidence="2" id="KW-1185">Reference proteome</keyword>
<organism evidence="1 2">
    <name type="scientific">Sphaeroforma arctica JP610</name>
    <dbReference type="NCBI Taxonomy" id="667725"/>
    <lineage>
        <taxon>Eukaryota</taxon>
        <taxon>Ichthyosporea</taxon>
        <taxon>Ichthyophonida</taxon>
        <taxon>Sphaeroforma</taxon>
    </lineage>
</organism>
<name>A0A0L0EME1_9EUKA</name>
<dbReference type="RefSeq" id="XP_014143114.1">
    <property type="nucleotide sequence ID" value="XM_014287639.1"/>
</dbReference>
<dbReference type="Proteomes" id="UP000054560">
    <property type="component" value="Unassembled WGS sequence"/>
</dbReference>
<proteinExistence type="predicted"/>
<sequence>MGALQDDNVSQDRIFSELNRVSSKKSSLRTVRRISDERNLSNLNVDTEDCDAILQAIDQSS</sequence>